<dbReference type="Proteomes" id="UP001500101">
    <property type="component" value="Unassembled WGS sequence"/>
</dbReference>
<gene>
    <name evidence="1" type="ORF">GCM10022216_06890</name>
</gene>
<comment type="caution">
    <text evidence="1">The sequence shown here is derived from an EMBL/GenBank/DDBJ whole genome shotgun (WGS) entry which is preliminary data.</text>
</comment>
<dbReference type="EMBL" id="BAAAZI010000004">
    <property type="protein sequence ID" value="GAA4134177.1"/>
    <property type="molecule type" value="Genomic_DNA"/>
</dbReference>
<organism evidence="1 2">
    <name type="scientific">Sphingobacterium kyonggiense</name>
    <dbReference type="NCBI Taxonomy" id="714075"/>
    <lineage>
        <taxon>Bacteria</taxon>
        <taxon>Pseudomonadati</taxon>
        <taxon>Bacteroidota</taxon>
        <taxon>Sphingobacteriia</taxon>
        <taxon>Sphingobacteriales</taxon>
        <taxon>Sphingobacteriaceae</taxon>
        <taxon>Sphingobacterium</taxon>
    </lineage>
</organism>
<sequence length="128" mass="15209">MGIRIEKDTILNWINEMGKHLRLYVDKWESGLEDNEKIELDHSGYKEFFQVDREYFLQADEAKLLRFVDGLQKEQVRPLGLLLMYDGLLSRESSLLQKAKFLLELNMKRSGDFSFEDYNYLATIDKHI</sequence>
<keyword evidence="2" id="KW-1185">Reference proteome</keyword>
<protein>
    <submittedName>
        <fullName evidence="1">Uncharacterized protein</fullName>
    </submittedName>
</protein>
<reference evidence="2" key="1">
    <citation type="journal article" date="2019" name="Int. J. Syst. Evol. Microbiol.">
        <title>The Global Catalogue of Microorganisms (GCM) 10K type strain sequencing project: providing services to taxonomists for standard genome sequencing and annotation.</title>
        <authorList>
            <consortium name="The Broad Institute Genomics Platform"/>
            <consortium name="The Broad Institute Genome Sequencing Center for Infectious Disease"/>
            <person name="Wu L."/>
            <person name="Ma J."/>
        </authorList>
    </citation>
    <scope>NUCLEOTIDE SEQUENCE [LARGE SCALE GENOMIC DNA]</scope>
    <source>
        <strain evidence="2">JCM 16704</strain>
    </source>
</reference>
<evidence type="ECO:0000313" key="1">
    <source>
        <dbReference type="EMBL" id="GAA4134177.1"/>
    </source>
</evidence>
<evidence type="ECO:0000313" key="2">
    <source>
        <dbReference type="Proteomes" id="UP001500101"/>
    </source>
</evidence>
<dbReference type="RefSeq" id="WP_344673285.1">
    <property type="nucleotide sequence ID" value="NZ_BAAAZI010000004.1"/>
</dbReference>
<proteinExistence type="predicted"/>
<accession>A0ABP7YDT9</accession>
<name>A0ABP7YDT9_9SPHI</name>